<reference evidence="2 3" key="1">
    <citation type="submission" date="2019-03" db="EMBL/GenBank/DDBJ databases">
        <title>Rhodosporidium diobovatum UCD-FST 08-225 genome sequencing, assembly, and annotation.</title>
        <authorList>
            <person name="Fakankun I.U."/>
            <person name="Fristensky B."/>
            <person name="Levin D.B."/>
        </authorList>
    </citation>
    <scope>NUCLEOTIDE SEQUENCE [LARGE SCALE GENOMIC DNA]</scope>
    <source>
        <strain evidence="2 3">UCD-FST 08-225</strain>
    </source>
</reference>
<feature type="compositionally biased region" description="Low complexity" evidence="1">
    <location>
        <begin position="1288"/>
        <end position="1318"/>
    </location>
</feature>
<gene>
    <name evidence="2" type="ORF">DMC30DRAFT_40561</name>
</gene>
<comment type="caution">
    <text evidence="2">The sequence shown here is derived from an EMBL/GenBank/DDBJ whole genome shotgun (WGS) entry which is preliminary data.</text>
</comment>
<feature type="compositionally biased region" description="Acidic residues" evidence="1">
    <location>
        <begin position="1175"/>
        <end position="1185"/>
    </location>
</feature>
<feature type="compositionally biased region" description="Basic residues" evidence="1">
    <location>
        <begin position="352"/>
        <end position="366"/>
    </location>
</feature>
<name>A0A5C5FPC0_9BASI</name>
<feature type="compositionally biased region" description="Basic and acidic residues" evidence="1">
    <location>
        <begin position="1342"/>
        <end position="1374"/>
    </location>
</feature>
<keyword evidence="3" id="KW-1185">Reference proteome</keyword>
<feature type="compositionally biased region" description="Polar residues" evidence="1">
    <location>
        <begin position="892"/>
        <end position="906"/>
    </location>
</feature>
<dbReference type="OrthoDB" id="10682757at2759"/>
<feature type="compositionally biased region" description="Pro residues" evidence="1">
    <location>
        <begin position="150"/>
        <end position="166"/>
    </location>
</feature>
<feature type="compositionally biased region" description="Basic residues" evidence="1">
    <location>
        <begin position="536"/>
        <end position="546"/>
    </location>
</feature>
<feature type="compositionally biased region" description="Acidic residues" evidence="1">
    <location>
        <begin position="115"/>
        <end position="124"/>
    </location>
</feature>
<organism evidence="2 3">
    <name type="scientific">Rhodotorula diobovata</name>
    <dbReference type="NCBI Taxonomy" id="5288"/>
    <lineage>
        <taxon>Eukaryota</taxon>
        <taxon>Fungi</taxon>
        <taxon>Dikarya</taxon>
        <taxon>Basidiomycota</taxon>
        <taxon>Pucciniomycotina</taxon>
        <taxon>Microbotryomycetes</taxon>
        <taxon>Sporidiobolales</taxon>
        <taxon>Sporidiobolaceae</taxon>
        <taxon>Rhodotorula</taxon>
    </lineage>
</organism>
<feature type="compositionally biased region" description="Low complexity" evidence="1">
    <location>
        <begin position="1204"/>
        <end position="1217"/>
    </location>
</feature>
<feature type="compositionally biased region" description="Pro residues" evidence="1">
    <location>
        <begin position="1133"/>
        <end position="1144"/>
    </location>
</feature>
<feature type="compositionally biased region" description="Low complexity" evidence="1">
    <location>
        <begin position="234"/>
        <end position="248"/>
    </location>
</feature>
<feature type="region of interest" description="Disordered" evidence="1">
    <location>
        <begin position="710"/>
        <end position="1405"/>
    </location>
</feature>
<feature type="compositionally biased region" description="Basic and acidic residues" evidence="1">
    <location>
        <begin position="547"/>
        <end position="558"/>
    </location>
</feature>
<feature type="region of interest" description="Disordered" evidence="1">
    <location>
        <begin position="1"/>
        <end position="486"/>
    </location>
</feature>
<feature type="compositionally biased region" description="Basic and acidic residues" evidence="1">
    <location>
        <begin position="926"/>
        <end position="978"/>
    </location>
</feature>
<feature type="compositionally biased region" description="Basic and acidic residues" evidence="1">
    <location>
        <begin position="638"/>
        <end position="649"/>
    </location>
</feature>
<feature type="compositionally biased region" description="Basic residues" evidence="1">
    <location>
        <begin position="650"/>
        <end position="659"/>
    </location>
</feature>
<feature type="region of interest" description="Disordered" evidence="1">
    <location>
        <begin position="519"/>
        <end position="698"/>
    </location>
</feature>
<feature type="compositionally biased region" description="Basic residues" evidence="1">
    <location>
        <begin position="293"/>
        <end position="305"/>
    </location>
</feature>
<dbReference type="Proteomes" id="UP000311382">
    <property type="component" value="Unassembled WGS sequence"/>
</dbReference>
<feature type="compositionally biased region" description="Basic and acidic residues" evidence="1">
    <location>
        <begin position="710"/>
        <end position="759"/>
    </location>
</feature>
<feature type="compositionally biased region" description="Basic and acidic residues" evidence="1">
    <location>
        <begin position="447"/>
        <end position="468"/>
    </location>
</feature>
<accession>A0A5C5FPC0</accession>
<feature type="compositionally biased region" description="Basic and acidic residues" evidence="1">
    <location>
        <begin position="1"/>
        <end position="14"/>
    </location>
</feature>
<feature type="compositionally biased region" description="Basic and acidic residues" evidence="1">
    <location>
        <begin position="279"/>
        <end position="292"/>
    </location>
</feature>
<evidence type="ECO:0000313" key="3">
    <source>
        <dbReference type="Proteomes" id="UP000311382"/>
    </source>
</evidence>
<protein>
    <submittedName>
        <fullName evidence="2">Uncharacterized protein</fullName>
    </submittedName>
</protein>
<feature type="compositionally biased region" description="Basic and acidic residues" evidence="1">
    <location>
        <begin position="22"/>
        <end position="37"/>
    </location>
</feature>
<feature type="compositionally biased region" description="Basic and acidic residues" evidence="1">
    <location>
        <begin position="568"/>
        <end position="613"/>
    </location>
</feature>
<feature type="compositionally biased region" description="Basic and acidic residues" evidence="1">
    <location>
        <begin position="324"/>
        <end position="336"/>
    </location>
</feature>
<feature type="compositionally biased region" description="Basic and acidic residues" evidence="1">
    <location>
        <begin position="852"/>
        <end position="862"/>
    </location>
</feature>
<dbReference type="EMBL" id="SOZI01000125">
    <property type="protein sequence ID" value="TNY18708.1"/>
    <property type="molecule type" value="Genomic_DNA"/>
</dbReference>
<dbReference type="STRING" id="5288.A0A5C5FPC0"/>
<proteinExistence type="predicted"/>
<feature type="compositionally biased region" description="Basic and acidic residues" evidence="1">
    <location>
        <begin position="907"/>
        <end position="919"/>
    </location>
</feature>
<feature type="compositionally biased region" description="Basic and acidic residues" evidence="1">
    <location>
        <begin position="1114"/>
        <end position="1130"/>
    </location>
</feature>
<feature type="compositionally biased region" description="Pro residues" evidence="1">
    <location>
        <begin position="998"/>
        <end position="1010"/>
    </location>
</feature>
<sequence>MRAVQDEDRPRFDRPAAAPDSDAERVEEPFRPDELLKPRPAPSETPQPAASASRSKRSPRPERVESDEVTDEEPERTRQSRRAVEPDQAKPPALSPSAPQRGSRSARQRERSVDEQSDDAEDPDVDLHKPAHPIIVKSRPLGRPSSRPAQPSPTPSPSPSPPPPPQARSSRSARRARSPFPEPDNQAREDQSPASSRSPSPAPPARSSRRTEPTQGNQRQRSRRRQPQEDSDPSRSPSPAPTRTAPSRSSRKPRSPSPVDAKALGRSPSASPPPRRRRVEAEVDRAKVESVRRKTRGRSSSRSRSRSPSPPPTERVSRSARSSRPVDKERKGDSPRRPRSTSRSPSPPPREKTRRARSSPPRPKRAHQAESDVEAAVPVRCGRSSVRPTPAPAPTPSAPLLERTPSWRSVSRNRHRRDDSDDDTLVRGNLDDHELDIPAGGETTLLEAKRRAAVKDRSARRPRVRDEGFDPAVVAQPSPAPPKQTAKDVLGGWIKSVAALVKTEGELVVGEVEEKVLEAEVETDEARLKRKEERMKRRAARAARRAARADAEAQHDAAEASQARTQRRVIERAEDERKHKERDDKASEKRDVAIREDRERRSHSERSRAERPRASSRRRSPSRSASDSEALPAPASRRRVEPAEPDRARVRSSRHRHHGSSNVESPSELDDEAGPARPPVRQRAMSVSATVESGLRGLRDSVAKMVSGAHEVEAKVEDKVHYRSTRSSDPKDADRRRKDGSDSEVEHVRPAKHERESRSGRPSLAVESEGDRRRRDKARETSPPPATSSRRNHRQWDSIDAPPKQAARQARRARAEPSESEESSAPPPRRPHVESDTEASELPSRPSSRLTVRSESEGDGPVHRLAKLNAALNAAPVEPAEHKTSRVRSAVASPSTARALVSPSSSAREDRQENRDGQQQHRRGRRLLDELRDDVERIEHKAVDAFRHHEPPRHAHSHESDHAPRSLRRDSYEHEPRAAHGAAPAVRDARRPALHVPPAQPHSALPPIPSPLSAGTPAYPYAYDRSNVPFRPQPVKPASSYGGAPISQAQQRCVPPPSSVGSSDEGDLSRPASGLRRARSGYLTASGSEVDDARSGPVESGRQRGGEASESEPENGRMRGYERDRRRFDRSPSPSPTPSPPPAPQTITKRHSFSRTGGSYPFSGDESSDDLSASSDEDYDDDDDGASSRYGPSSTGGHSSRTRVSSVAPAGSAPPSAQTREPYRAAAGGSRTMVSAPTAAAAAAPSRSTGRTTVSSPALSADTAPYRRQHGAYSRQYQTPYAYDGRDALSPSSSSAHSALRPRPDLSSPSPTSPASTPYRLSPSQLLSREGPSGFTGFDARGSQREADDAQFERDERERDRDRERERERRERGRLMKQGLASGSAKRFGEHGAPVGRRMASRLGL</sequence>
<feature type="compositionally biased region" description="Low complexity" evidence="1">
    <location>
        <begin position="1235"/>
        <end position="1253"/>
    </location>
</feature>
<feature type="compositionally biased region" description="Basic and acidic residues" evidence="1">
    <location>
        <begin position="519"/>
        <end position="535"/>
    </location>
</feature>
<feature type="compositionally biased region" description="Polar residues" evidence="1">
    <location>
        <begin position="1190"/>
        <end position="1203"/>
    </location>
</feature>
<evidence type="ECO:0000313" key="2">
    <source>
        <dbReference type="EMBL" id="TNY18708.1"/>
    </source>
</evidence>
<feature type="compositionally biased region" description="Basic and acidic residues" evidence="1">
    <location>
        <begin position="769"/>
        <end position="780"/>
    </location>
</feature>
<feature type="compositionally biased region" description="Basic and acidic residues" evidence="1">
    <location>
        <begin position="75"/>
        <end position="88"/>
    </location>
</feature>
<evidence type="ECO:0000256" key="1">
    <source>
        <dbReference type="SAM" id="MobiDB-lite"/>
    </source>
</evidence>